<organism evidence="1 2">
    <name type="scientific">Mesorhabditis spiculigera</name>
    <dbReference type="NCBI Taxonomy" id="96644"/>
    <lineage>
        <taxon>Eukaryota</taxon>
        <taxon>Metazoa</taxon>
        <taxon>Ecdysozoa</taxon>
        <taxon>Nematoda</taxon>
        <taxon>Chromadorea</taxon>
        <taxon>Rhabditida</taxon>
        <taxon>Rhabditina</taxon>
        <taxon>Rhabditomorpha</taxon>
        <taxon>Rhabditoidea</taxon>
        <taxon>Rhabditidae</taxon>
        <taxon>Mesorhabditinae</taxon>
        <taxon>Mesorhabditis</taxon>
    </lineage>
</organism>
<dbReference type="EMBL" id="CATQJA010001087">
    <property type="protein sequence ID" value="CAJ0565639.1"/>
    <property type="molecule type" value="Genomic_DNA"/>
</dbReference>
<evidence type="ECO:0000313" key="1">
    <source>
        <dbReference type="EMBL" id="CAJ0565639.1"/>
    </source>
</evidence>
<gene>
    <name evidence="1" type="ORF">MSPICULIGERA_LOCUS4272</name>
</gene>
<sequence length="358" mass="41149">MSDASSQEASEESTDESSFIDGRIFNIHRTRDIFNSVPLMRDSIVKLLVRQLVVRGRSANNVVEYSFIERLLRGHDDDWLRRKWFRRVSVWAKQQPDGSEKTVIHIDGQRYNDDLTAFLINRATTVYTIRLDRTITELPAFVTRFPKCHEFDFYLDEDVEDPTWPGLVDFLKRQRMANLTINSPCLRAEPLWADVLRSGGWTNKRLAGWKSVTIHNVIADDLRLLTRFNGTTLRIIWCPHNPPDENLVLWDYINNMADRRLEIGQGITVHFNQGAMPNMSSPTILFAGKTLSAEGRGYSLRYVLRDGTLPYTIIAQYDTLRLRSLMKLTTCTTSANSSRKEKLIYGPVDALFPLSGLC</sequence>
<name>A0AA36CCH3_9BILA</name>
<feature type="non-terminal residue" evidence="1">
    <location>
        <position position="358"/>
    </location>
</feature>
<comment type="caution">
    <text evidence="1">The sequence shown here is derived from an EMBL/GenBank/DDBJ whole genome shotgun (WGS) entry which is preliminary data.</text>
</comment>
<proteinExistence type="predicted"/>
<dbReference type="Proteomes" id="UP001177023">
    <property type="component" value="Unassembled WGS sequence"/>
</dbReference>
<reference evidence="1" key="1">
    <citation type="submission" date="2023-06" db="EMBL/GenBank/DDBJ databases">
        <authorList>
            <person name="Delattre M."/>
        </authorList>
    </citation>
    <scope>NUCLEOTIDE SEQUENCE</scope>
    <source>
        <strain evidence="1">AF72</strain>
    </source>
</reference>
<evidence type="ECO:0000313" key="2">
    <source>
        <dbReference type="Proteomes" id="UP001177023"/>
    </source>
</evidence>
<dbReference type="AlphaFoldDB" id="A0AA36CCH3"/>
<keyword evidence="2" id="KW-1185">Reference proteome</keyword>
<accession>A0AA36CCH3</accession>
<protein>
    <submittedName>
        <fullName evidence="1">Uncharacterized protein</fullName>
    </submittedName>
</protein>